<dbReference type="PANTHER" id="PTHR21712">
    <property type="entry name" value="PRE-RRNA-PROCESSING PROTEIN FHL1"/>
    <property type="match status" value="1"/>
</dbReference>
<keyword evidence="1" id="KW-0539">Nucleus</keyword>
<gene>
    <name evidence="2" type="ORF">OLC1_LOCUS12864</name>
</gene>
<dbReference type="AlphaFoldDB" id="A0AAV1DAV7"/>
<evidence type="ECO:0000313" key="3">
    <source>
        <dbReference type="Proteomes" id="UP001161247"/>
    </source>
</evidence>
<dbReference type="GO" id="GO:0005634">
    <property type="term" value="C:nucleus"/>
    <property type="evidence" value="ECO:0007669"/>
    <property type="project" value="TreeGrafter"/>
</dbReference>
<dbReference type="EMBL" id="OX459121">
    <property type="protein sequence ID" value="CAI9103782.1"/>
    <property type="molecule type" value="Genomic_DNA"/>
</dbReference>
<dbReference type="InterPro" id="IPR045178">
    <property type="entry name" value="Fhl1/FHA1"/>
</dbReference>
<accession>A0AAV1DAV7</accession>
<dbReference type="GO" id="GO:0043565">
    <property type="term" value="F:sequence-specific DNA binding"/>
    <property type="evidence" value="ECO:0007669"/>
    <property type="project" value="TreeGrafter"/>
</dbReference>
<dbReference type="GO" id="GO:0060962">
    <property type="term" value="P:regulation of ribosomal protein gene transcription by RNA polymerase II"/>
    <property type="evidence" value="ECO:0007669"/>
    <property type="project" value="InterPro"/>
</dbReference>
<dbReference type="Proteomes" id="UP001161247">
    <property type="component" value="Chromosome 4"/>
</dbReference>
<keyword evidence="3" id="KW-1185">Reference proteome</keyword>
<reference evidence="2" key="1">
    <citation type="submission" date="2023-03" db="EMBL/GenBank/DDBJ databases">
        <authorList>
            <person name="Julca I."/>
        </authorList>
    </citation>
    <scope>NUCLEOTIDE SEQUENCE</scope>
</reference>
<evidence type="ECO:0000256" key="1">
    <source>
        <dbReference type="ARBA" id="ARBA00023242"/>
    </source>
</evidence>
<name>A0AAV1DAV7_OLDCO</name>
<organism evidence="2 3">
    <name type="scientific">Oldenlandia corymbosa var. corymbosa</name>
    <dbReference type="NCBI Taxonomy" id="529605"/>
    <lineage>
        <taxon>Eukaryota</taxon>
        <taxon>Viridiplantae</taxon>
        <taxon>Streptophyta</taxon>
        <taxon>Embryophyta</taxon>
        <taxon>Tracheophyta</taxon>
        <taxon>Spermatophyta</taxon>
        <taxon>Magnoliopsida</taxon>
        <taxon>eudicotyledons</taxon>
        <taxon>Gunneridae</taxon>
        <taxon>Pentapetalae</taxon>
        <taxon>asterids</taxon>
        <taxon>lamiids</taxon>
        <taxon>Gentianales</taxon>
        <taxon>Rubiaceae</taxon>
        <taxon>Rubioideae</taxon>
        <taxon>Spermacoceae</taxon>
        <taxon>Hedyotis-Oldenlandia complex</taxon>
        <taxon>Oldenlandia</taxon>
    </lineage>
</organism>
<sequence length="149" mass="15775">MGSSTGGSNDVEAGFAELQGEDFELGYEHLSPPCPYLLRLPNAGVFALEVLGKNGCFKEGVLHLHGNPPIKLNSQDLLQIGDKEFNFFLPVRSILSGPIGPSHHVGVNMNYPPAVAGGSSAMPVPHHGQHHFRLLEAADSTPEQIGDGG</sequence>
<dbReference type="PANTHER" id="PTHR21712:SF29">
    <property type="entry name" value="PRE-RRNA-PROCESSING PROTEIN FHL1"/>
    <property type="match status" value="1"/>
</dbReference>
<protein>
    <submittedName>
        <fullName evidence="2">OLC1v1002333C1</fullName>
    </submittedName>
</protein>
<proteinExistence type="predicted"/>
<evidence type="ECO:0000313" key="2">
    <source>
        <dbReference type="EMBL" id="CAI9103782.1"/>
    </source>
</evidence>